<dbReference type="EMBL" id="JAPFFL010000013">
    <property type="protein sequence ID" value="KAJ6683513.1"/>
    <property type="molecule type" value="Genomic_DNA"/>
</dbReference>
<dbReference type="Proteomes" id="UP001151529">
    <property type="component" value="Chromosome 17"/>
</dbReference>
<evidence type="ECO:0000313" key="4">
    <source>
        <dbReference type="Proteomes" id="UP001151529"/>
    </source>
</evidence>
<organism evidence="3 4">
    <name type="scientific">Salix viminalis</name>
    <name type="common">Common osier</name>
    <name type="synonym">Basket willow</name>
    <dbReference type="NCBI Taxonomy" id="40686"/>
    <lineage>
        <taxon>Eukaryota</taxon>
        <taxon>Viridiplantae</taxon>
        <taxon>Streptophyta</taxon>
        <taxon>Embryophyta</taxon>
        <taxon>Tracheophyta</taxon>
        <taxon>Spermatophyta</taxon>
        <taxon>Magnoliopsida</taxon>
        <taxon>eudicotyledons</taxon>
        <taxon>Gunneridae</taxon>
        <taxon>Pentapetalae</taxon>
        <taxon>rosids</taxon>
        <taxon>fabids</taxon>
        <taxon>Malpighiales</taxon>
        <taxon>Salicaceae</taxon>
        <taxon>Saliceae</taxon>
        <taxon>Salix</taxon>
    </lineage>
</organism>
<feature type="compositionally biased region" description="Basic and acidic residues" evidence="1">
    <location>
        <begin position="39"/>
        <end position="48"/>
    </location>
</feature>
<keyword evidence="2" id="KW-0472">Membrane</keyword>
<dbReference type="InterPro" id="IPR040277">
    <property type="entry name" value="Os04g0629400-like"/>
</dbReference>
<feature type="transmembrane region" description="Helical" evidence="2">
    <location>
        <begin position="12"/>
        <end position="30"/>
    </location>
</feature>
<proteinExistence type="predicted"/>
<sequence length="119" mass="12252">MCYIGKATKIFIFIVTVLVILGFVLGFGLLRHRLHKSHKCSDGDDDCHSPQLSFPDPTTSGPSGPTPPSTAGFSQSSPPPPTPPVIGTNLPPPSSSSSSSSSSVPASSCCACYNWGASS</sequence>
<dbReference type="AlphaFoldDB" id="A0A9Q0P8B1"/>
<keyword evidence="2" id="KW-0812">Transmembrane</keyword>
<dbReference type="PANTHER" id="PTHR36036:SF1">
    <property type="entry name" value="PROLINE-RICH FAMILY PROTEIN"/>
    <property type="match status" value="1"/>
</dbReference>
<reference evidence="3" key="2">
    <citation type="journal article" date="2023" name="Int. J. Mol. Sci.">
        <title>De Novo Assembly and Annotation of 11 Diverse Shrub Willow (Salix) Genomes Reveals Novel Gene Organization in Sex-Linked Regions.</title>
        <authorList>
            <person name="Hyden B."/>
            <person name="Feng K."/>
            <person name="Yates T.B."/>
            <person name="Jawdy S."/>
            <person name="Cereghino C."/>
            <person name="Smart L.B."/>
            <person name="Muchero W."/>
        </authorList>
    </citation>
    <scope>NUCLEOTIDE SEQUENCE [LARGE SCALE GENOMIC DNA]</scope>
    <source>
        <tissue evidence="3">Shoot tip</tissue>
    </source>
</reference>
<keyword evidence="4" id="KW-1185">Reference proteome</keyword>
<protein>
    <submittedName>
        <fullName evidence="3">Uncharacterized protein</fullName>
    </submittedName>
</protein>
<evidence type="ECO:0000256" key="1">
    <source>
        <dbReference type="SAM" id="MobiDB-lite"/>
    </source>
</evidence>
<keyword evidence="2" id="KW-1133">Transmembrane helix</keyword>
<feature type="compositionally biased region" description="Low complexity" evidence="1">
    <location>
        <begin position="95"/>
        <end position="108"/>
    </location>
</feature>
<evidence type="ECO:0000313" key="3">
    <source>
        <dbReference type="EMBL" id="KAJ6683513.1"/>
    </source>
</evidence>
<feature type="region of interest" description="Disordered" evidence="1">
    <location>
        <begin position="37"/>
        <end position="108"/>
    </location>
</feature>
<reference evidence="3" key="1">
    <citation type="submission" date="2022-11" db="EMBL/GenBank/DDBJ databases">
        <authorList>
            <person name="Hyden B.L."/>
            <person name="Feng K."/>
            <person name="Yates T."/>
            <person name="Jawdy S."/>
            <person name="Smart L.B."/>
            <person name="Muchero W."/>
        </authorList>
    </citation>
    <scope>NUCLEOTIDE SEQUENCE</scope>
    <source>
        <tissue evidence="3">Shoot tip</tissue>
    </source>
</reference>
<gene>
    <name evidence="3" type="ORF">OIU85_007224</name>
</gene>
<accession>A0A9Q0P8B1</accession>
<dbReference type="PANTHER" id="PTHR36036">
    <property type="entry name" value="PROLINE-RICH FAMILY PROTEIN"/>
    <property type="match status" value="1"/>
</dbReference>
<evidence type="ECO:0000256" key="2">
    <source>
        <dbReference type="SAM" id="Phobius"/>
    </source>
</evidence>
<name>A0A9Q0P8B1_SALVM</name>
<feature type="compositionally biased region" description="Pro residues" evidence="1">
    <location>
        <begin position="77"/>
        <end position="94"/>
    </location>
</feature>
<comment type="caution">
    <text evidence="3">The sequence shown here is derived from an EMBL/GenBank/DDBJ whole genome shotgun (WGS) entry which is preliminary data.</text>
</comment>